<evidence type="ECO:0000313" key="4">
    <source>
        <dbReference type="EMBL" id="KQH81450.1"/>
    </source>
</evidence>
<dbReference type="EMBL" id="LIXN01000024">
    <property type="protein sequence ID" value="KQH81450.1"/>
    <property type="molecule type" value="Genomic_DNA"/>
</dbReference>
<keyword evidence="1" id="KW-0812">Transmembrane</keyword>
<reference evidence="4 6" key="1">
    <citation type="submission" date="2015-08" db="EMBL/GenBank/DDBJ databases">
        <title>Thermococcus thioreducens DSM 14981 genome sequencing.</title>
        <authorList>
            <person name="Hong S.-J."/>
            <person name="Kim M.-C."/>
            <person name="Shin J.-H."/>
        </authorList>
    </citation>
    <scope>NUCLEOTIDE SEQUENCE [LARGE SCALE GENOMIC DNA]</scope>
    <source>
        <strain evidence="4 6">DSM 14981</strain>
    </source>
</reference>
<dbReference type="Proteomes" id="UP000250136">
    <property type="component" value="Chromosome"/>
</dbReference>
<protein>
    <submittedName>
        <fullName evidence="5">Preflagellin peptidase FlaK</fullName>
    </submittedName>
    <submittedName>
        <fullName evidence="4">Transposase</fullName>
    </submittedName>
</protein>
<keyword evidence="1" id="KW-1133">Transmembrane helix</keyword>
<dbReference type="Proteomes" id="UP000051862">
    <property type="component" value="Unassembled WGS sequence"/>
</dbReference>
<dbReference type="Pfam" id="PF06819">
    <property type="entry name" value="Arc_PepC"/>
    <property type="match status" value="1"/>
</dbReference>
<proteinExistence type="predicted"/>
<reference evidence="5 7" key="3">
    <citation type="submission" date="2016-10" db="EMBL/GenBank/DDBJ databases">
        <authorList>
            <person name="de Groot N.N."/>
        </authorList>
    </citation>
    <scope>NUCLEOTIDE SEQUENCE [LARGE SCALE GENOMIC DNA]</scope>
    <source>
        <strain evidence="5 7">OGL-20</strain>
    </source>
</reference>
<feature type="transmembrane region" description="Helical" evidence="1">
    <location>
        <begin position="61"/>
        <end position="78"/>
    </location>
</feature>
<feature type="transmembrane region" description="Helical" evidence="1">
    <location>
        <begin position="114"/>
        <end position="137"/>
    </location>
</feature>
<reference evidence="3 8" key="2">
    <citation type="submission" date="2016-04" db="EMBL/GenBank/DDBJ databases">
        <title>Complete genome sequence of Thermococcus thioreducens type strain OGL-20P.</title>
        <authorList>
            <person name="Oger P.M."/>
        </authorList>
    </citation>
    <scope>NUCLEOTIDE SEQUENCE [LARGE SCALE GENOMIC DNA]</scope>
    <source>
        <strain evidence="3 8">OGL-20P</strain>
    </source>
</reference>
<evidence type="ECO:0000313" key="6">
    <source>
        <dbReference type="Proteomes" id="UP000051862"/>
    </source>
</evidence>
<organism evidence="4 6">
    <name type="scientific">Thermococcus thioreducens</name>
    <dbReference type="NCBI Taxonomy" id="277988"/>
    <lineage>
        <taxon>Archaea</taxon>
        <taxon>Methanobacteriati</taxon>
        <taxon>Methanobacteriota</taxon>
        <taxon>Thermococci</taxon>
        <taxon>Thermococcales</taxon>
        <taxon>Thermococcaceae</taxon>
        <taxon>Thermococcus</taxon>
    </lineage>
</organism>
<keyword evidence="5" id="KW-0969">Cilium</keyword>
<keyword evidence="8" id="KW-1185">Reference proteome</keyword>
<dbReference type="InterPro" id="IPR009639">
    <property type="entry name" value="Pept_A24A_C_arc"/>
</dbReference>
<feature type="transmembrane region" description="Helical" evidence="1">
    <location>
        <begin position="211"/>
        <end position="229"/>
    </location>
</feature>
<evidence type="ECO:0000313" key="5">
    <source>
        <dbReference type="EMBL" id="SEV82392.1"/>
    </source>
</evidence>
<evidence type="ECO:0000313" key="8">
    <source>
        <dbReference type="Proteomes" id="UP000250136"/>
    </source>
</evidence>
<evidence type="ECO:0000313" key="7">
    <source>
        <dbReference type="Proteomes" id="UP000182125"/>
    </source>
</evidence>
<feature type="domain" description="Peptidase A24A-predicted C-terminal archaea" evidence="2">
    <location>
        <begin position="262"/>
        <end position="370"/>
    </location>
</feature>
<dbReference type="Proteomes" id="UP000182125">
    <property type="component" value="Unassembled WGS sequence"/>
</dbReference>
<dbReference type="KEGG" id="ttd:A3L14_08955"/>
<keyword evidence="5" id="KW-0282">Flagellum</keyword>
<dbReference type="AlphaFoldDB" id="A0A0Q2M0Q6"/>
<keyword evidence="5" id="KW-0966">Cell projection</keyword>
<feature type="transmembrane region" description="Helical" evidence="1">
    <location>
        <begin position="181"/>
        <end position="205"/>
    </location>
</feature>
<evidence type="ECO:0000256" key="1">
    <source>
        <dbReference type="SAM" id="Phobius"/>
    </source>
</evidence>
<evidence type="ECO:0000313" key="3">
    <source>
        <dbReference type="EMBL" id="ASJ13006.1"/>
    </source>
</evidence>
<evidence type="ECO:0000259" key="2">
    <source>
        <dbReference type="Pfam" id="PF06819"/>
    </source>
</evidence>
<feature type="transmembrane region" description="Helical" evidence="1">
    <location>
        <begin position="378"/>
        <end position="399"/>
    </location>
</feature>
<dbReference type="EMBL" id="FOIW01000001">
    <property type="protein sequence ID" value="SEV82392.1"/>
    <property type="molecule type" value="Genomic_DNA"/>
</dbReference>
<dbReference type="PATRIC" id="fig|277988.4.peg.2338"/>
<name>A0A0Q2M0Q6_9EURY</name>
<dbReference type="GeneID" id="33334551"/>
<feature type="transmembrane region" description="Helical" evidence="1">
    <location>
        <begin position="143"/>
        <end position="169"/>
    </location>
</feature>
<dbReference type="EMBL" id="CP015105">
    <property type="protein sequence ID" value="ASJ13006.1"/>
    <property type="molecule type" value="Genomic_DNA"/>
</dbReference>
<dbReference type="OrthoDB" id="65749at2157"/>
<dbReference type="RefSeq" id="WP_055430321.1">
    <property type="nucleotide sequence ID" value="NZ_CP015105.1"/>
</dbReference>
<dbReference type="Gene3D" id="1.20.120.1220">
    <property type="match status" value="1"/>
</dbReference>
<keyword evidence="1" id="KW-0472">Membrane</keyword>
<accession>A0A0Q2M0Q6</accession>
<dbReference type="STRING" id="277988.SAMN05216170_0148"/>
<gene>
    <name evidence="3" type="ORF">A3L14_08955</name>
    <name evidence="4" type="ORF">AMR53_11160</name>
    <name evidence="5" type="ORF">SAMN05216170_0148</name>
</gene>
<feature type="transmembrane region" description="Helical" evidence="1">
    <location>
        <begin position="255"/>
        <end position="276"/>
    </location>
</feature>
<feature type="transmembrane region" description="Helical" evidence="1">
    <location>
        <begin position="84"/>
        <end position="107"/>
    </location>
</feature>
<sequence length="406" mass="45288">MDYVPLILGLVMGVVTSYTDMKTGFVFDNHIFPTLTLIGRLLGWEEGEEEEQGLPRWIPRLIIPAVEVGIIYYLYLGISRGDALLAASGLIGLVLGFVLGLLLYYIGAWASGDAVILAGFSALLPYAPATASIVAPYTVGYPLYPLTILLNSIIAIFPFIFVYSLGVLIARRKFAELREIFIDKAGLTLEVSLWIMAALGLRLIIYEVTGASIVGLWSWVFTIAVIYVLGKFRRVGDVIGIGVLTYLVYQEPATAVGAFLKLLVVLYLFKAFLSLVKFMRTEVLMEEVTVEDLREWDILGETVFERDGKILRDRTDPFTRIKNSILNADLGALHPDYGRVIASPTAEGLTGEQIEELKRLVDEGRLENSFLRKKSMPFAPALFLGFLISYFWGDMFWWIQLKIAGL</sequence>